<dbReference type="RefSeq" id="WP_077684691.1">
    <property type="nucleotide sequence ID" value="NZ_CP019606.1"/>
</dbReference>
<protein>
    <submittedName>
        <fullName evidence="1">Uncharacterized protein</fullName>
    </submittedName>
</protein>
<evidence type="ECO:0000313" key="2">
    <source>
        <dbReference type="Proteomes" id="UP000188145"/>
    </source>
</evidence>
<sequence length="167" mass="17527">MGLFDSIKKAFAAPDLSEAMREHVPGYRGHIMVTPSSYEAGGNTGVGGTALIGRAIGKVAEAASSSKHIGGEPGSLARQLPREGYGVALTITDTAVELLDFGLTMREVPPTKKVTIALASIASLTDQGSREPKAHLRVTFTDGSYFDYRIAMLASEGFWPAAESLAA</sequence>
<dbReference type="OrthoDB" id="3824812at2"/>
<dbReference type="KEGG" id="tes:BW730_01055"/>
<dbReference type="AlphaFoldDB" id="A0A1Q2CJS4"/>
<gene>
    <name evidence="1" type="ORF">BW730_01055</name>
</gene>
<proteinExistence type="predicted"/>
<accession>A0A1Q2CJS4</accession>
<keyword evidence="2" id="KW-1185">Reference proteome</keyword>
<organism evidence="1 2">
    <name type="scientific">Tessaracoccus aquimaris</name>
    <dbReference type="NCBI Taxonomy" id="1332264"/>
    <lineage>
        <taxon>Bacteria</taxon>
        <taxon>Bacillati</taxon>
        <taxon>Actinomycetota</taxon>
        <taxon>Actinomycetes</taxon>
        <taxon>Propionibacteriales</taxon>
        <taxon>Propionibacteriaceae</taxon>
        <taxon>Tessaracoccus</taxon>
    </lineage>
</organism>
<dbReference type="Proteomes" id="UP000188145">
    <property type="component" value="Chromosome"/>
</dbReference>
<reference evidence="2" key="1">
    <citation type="submission" date="2017-02" db="EMBL/GenBank/DDBJ databases">
        <title>Tessaracoccus aquaemaris sp. nov., isolated from the intestine of a Korean rockfish, Sebastes schlegelii, in a marine aquaculture pond.</title>
        <authorList>
            <person name="Tak E.J."/>
            <person name="Bae J.-W."/>
        </authorList>
    </citation>
    <scope>NUCLEOTIDE SEQUENCE [LARGE SCALE GENOMIC DNA]</scope>
    <source>
        <strain evidence="2">NSG39</strain>
    </source>
</reference>
<dbReference type="STRING" id="1332264.BW730_01055"/>
<dbReference type="EMBL" id="CP019606">
    <property type="protein sequence ID" value="AQP46361.1"/>
    <property type="molecule type" value="Genomic_DNA"/>
</dbReference>
<evidence type="ECO:0000313" key="1">
    <source>
        <dbReference type="EMBL" id="AQP46361.1"/>
    </source>
</evidence>
<name>A0A1Q2CJS4_9ACTN</name>